<name>A0A6D2IZY2_9BRAS</name>
<feature type="region of interest" description="Disordered" evidence="1">
    <location>
        <begin position="130"/>
        <end position="169"/>
    </location>
</feature>
<feature type="compositionally biased region" description="Polar residues" evidence="1">
    <location>
        <begin position="137"/>
        <end position="147"/>
    </location>
</feature>
<proteinExistence type="predicted"/>
<evidence type="ECO:0000313" key="3">
    <source>
        <dbReference type="Proteomes" id="UP000467841"/>
    </source>
</evidence>
<organism evidence="2 3">
    <name type="scientific">Microthlaspi erraticum</name>
    <dbReference type="NCBI Taxonomy" id="1685480"/>
    <lineage>
        <taxon>Eukaryota</taxon>
        <taxon>Viridiplantae</taxon>
        <taxon>Streptophyta</taxon>
        <taxon>Embryophyta</taxon>
        <taxon>Tracheophyta</taxon>
        <taxon>Spermatophyta</taxon>
        <taxon>Magnoliopsida</taxon>
        <taxon>eudicotyledons</taxon>
        <taxon>Gunneridae</taxon>
        <taxon>Pentapetalae</taxon>
        <taxon>rosids</taxon>
        <taxon>malvids</taxon>
        <taxon>Brassicales</taxon>
        <taxon>Brassicaceae</taxon>
        <taxon>Coluteocarpeae</taxon>
        <taxon>Microthlaspi</taxon>
    </lineage>
</organism>
<evidence type="ECO:0000313" key="2">
    <source>
        <dbReference type="EMBL" id="CAA7036219.1"/>
    </source>
</evidence>
<protein>
    <submittedName>
        <fullName evidence="2">Uncharacterized protein</fullName>
    </submittedName>
</protein>
<accession>A0A6D2IZY2</accession>
<dbReference type="AlphaFoldDB" id="A0A6D2IZY2"/>
<gene>
    <name evidence="2" type="ORF">MERR_LOCUS23454</name>
</gene>
<dbReference type="EMBL" id="CACVBM020001163">
    <property type="protein sequence ID" value="CAA7036219.1"/>
    <property type="molecule type" value="Genomic_DNA"/>
</dbReference>
<reference evidence="2" key="1">
    <citation type="submission" date="2020-01" db="EMBL/GenBank/DDBJ databases">
        <authorList>
            <person name="Mishra B."/>
        </authorList>
    </citation>
    <scope>NUCLEOTIDE SEQUENCE [LARGE SCALE GENOMIC DNA]</scope>
</reference>
<dbReference type="Proteomes" id="UP000467841">
    <property type="component" value="Unassembled WGS sequence"/>
</dbReference>
<keyword evidence="3" id="KW-1185">Reference proteome</keyword>
<evidence type="ECO:0000256" key="1">
    <source>
        <dbReference type="SAM" id="MobiDB-lite"/>
    </source>
</evidence>
<comment type="caution">
    <text evidence="2">The sequence shown here is derived from an EMBL/GenBank/DDBJ whole genome shotgun (WGS) entry which is preliminary data.</text>
</comment>
<feature type="compositionally biased region" description="Basic and acidic residues" evidence="1">
    <location>
        <begin position="148"/>
        <end position="169"/>
    </location>
</feature>
<sequence length="187" mass="21070">MLDRYLEEKKAICSSPSRLKLVPSREAVVPPGLEVVFLSLEVVYVGLDVAVIDLEIVAEHIIIKKIADIFTKYFPVAIFTSLRYKLVVDVPPTPSLRGADKTLLQQNDTVAVNQNKTQAQQELRSKEIQIEPKMNPSELQQSPAMSRQKTEADIEKKRKEKPYKAEKTENAITTQNRFALLSMSCLG</sequence>